<accession>A0A1C7EI80</accession>
<dbReference type="STRING" id="414778.BCM40_06725"/>
<dbReference type="SUPFAM" id="SSF81301">
    <property type="entry name" value="Nucleotidyltransferase"/>
    <property type="match status" value="1"/>
</dbReference>
<dbReference type="OrthoDB" id="43980at2"/>
<proteinExistence type="predicted"/>
<gene>
    <name evidence="1" type="ORF">BCM40_06725</name>
</gene>
<evidence type="ECO:0000313" key="2">
    <source>
        <dbReference type="Proteomes" id="UP000092495"/>
    </source>
</evidence>
<organism evidence="1 2">
    <name type="scientific">Planococcus donghaensis</name>
    <dbReference type="NCBI Taxonomy" id="414778"/>
    <lineage>
        <taxon>Bacteria</taxon>
        <taxon>Bacillati</taxon>
        <taxon>Bacillota</taxon>
        <taxon>Bacilli</taxon>
        <taxon>Bacillales</taxon>
        <taxon>Caryophanaceae</taxon>
        <taxon>Planococcus</taxon>
    </lineage>
</organism>
<dbReference type="Proteomes" id="UP000092495">
    <property type="component" value="Chromosome"/>
</dbReference>
<dbReference type="AlphaFoldDB" id="A0A1C7EI80"/>
<dbReference type="CDD" id="cd05403">
    <property type="entry name" value="NT_KNTase_like"/>
    <property type="match status" value="1"/>
</dbReference>
<protein>
    <submittedName>
        <fullName evidence="1">Nucleotidyltransferase</fullName>
    </submittedName>
</protein>
<evidence type="ECO:0000313" key="1">
    <source>
        <dbReference type="EMBL" id="ANU23077.1"/>
    </source>
</evidence>
<dbReference type="RefSeq" id="WP_065526126.1">
    <property type="nucleotide sequence ID" value="NZ_CP016543.2"/>
</dbReference>
<dbReference type="EMBL" id="CP016543">
    <property type="protein sequence ID" value="ANU23077.1"/>
    <property type="molecule type" value="Genomic_DNA"/>
</dbReference>
<dbReference type="KEGG" id="pdg:BCM40_06725"/>
<dbReference type="GO" id="GO:0016740">
    <property type="term" value="F:transferase activity"/>
    <property type="evidence" value="ECO:0007669"/>
    <property type="project" value="UniProtKB-KW"/>
</dbReference>
<dbReference type="Gene3D" id="3.30.460.10">
    <property type="entry name" value="Beta Polymerase, domain 2"/>
    <property type="match status" value="1"/>
</dbReference>
<sequence length="239" mass="27434">MEDDKKLEPVKAAELFINKYFPQCQGALLAGSVVRGESTETSDLDLVVFDQKFSSSYRESFLVYGWQIEVFVHNQSSYKSYFLSDYERARPSMPQMVVEGTILKDNGMITAIKEEARRLLETGPKEWSAETVVQKRYFLTDSLDDFIGCNNRAEGIFIAATLAELVSEFVLRVNKQWVGNSKWVVRSLKAYDAEFTRDFVIAFDEYYKTSEKLKVVHLVDRVLEPYGGRLFEGFSNGKE</sequence>
<keyword evidence="2" id="KW-1185">Reference proteome</keyword>
<dbReference type="InterPro" id="IPR043519">
    <property type="entry name" value="NT_sf"/>
</dbReference>
<reference evidence="1" key="1">
    <citation type="submission" date="2016-10" db="EMBL/GenBank/DDBJ databases">
        <authorList>
            <person name="See-Too W.S."/>
        </authorList>
    </citation>
    <scope>NUCLEOTIDE SEQUENCE</scope>
    <source>
        <strain evidence="1">DSM 22276</strain>
    </source>
</reference>
<name>A0A1C7EI80_9BACL</name>